<dbReference type="EMBL" id="CP005745">
    <property type="protein sequence ID" value="AHH10838.1"/>
    <property type="molecule type" value="Genomic_DNA"/>
</dbReference>
<dbReference type="Proteomes" id="UP000019330">
    <property type="component" value="Chromosome"/>
</dbReference>
<evidence type="ECO:0000313" key="2">
    <source>
        <dbReference type="Proteomes" id="UP000019330"/>
    </source>
</evidence>
<dbReference type="AlphaFoldDB" id="W5SVZ1"/>
<protein>
    <submittedName>
        <fullName evidence="1">Uncharacterized protein</fullName>
    </submittedName>
</protein>
<keyword evidence="2" id="KW-1185">Reference proteome</keyword>
<reference evidence="1" key="1">
    <citation type="submission" date="2013-04" db="EMBL/GenBank/DDBJ databases">
        <title>Comparative Genomics of Relapsing Fever Spirochetes.</title>
        <authorList>
            <person name="Schwan T.G."/>
            <person name="Raffel S.J."/>
            <person name="Porcella S.F."/>
            <person name="Martens C.A."/>
            <person name="Bruno D.P."/>
            <person name="Ricklefs S.M."/>
            <person name="Barbian K.B."/>
        </authorList>
    </citation>
    <scope>NUCLEOTIDE SEQUENCE [LARGE SCALE GENOMIC DNA]</scope>
    <source>
        <strain evidence="1">Co53</strain>
    </source>
</reference>
<name>W5SVZ1_9SPIR</name>
<dbReference type="HOGENOM" id="CLU_3132957_0_0_12"/>
<proteinExistence type="predicted"/>
<sequence>MEKLRKRVLELYRKLNFNYIEGIRIAKNNKKYLVFYKNNCQFFIRNPRT</sequence>
<accession>W5SVZ1</accession>
<gene>
    <name evidence="1" type="ORF">BCO_0050702</name>
</gene>
<evidence type="ECO:0000313" key="1">
    <source>
        <dbReference type="EMBL" id="AHH10838.1"/>
    </source>
</evidence>
<organism evidence="1 2">
    <name type="scientific">Borrelia coriaceae ATCC 43381</name>
    <dbReference type="NCBI Taxonomy" id="1408429"/>
    <lineage>
        <taxon>Bacteria</taxon>
        <taxon>Pseudomonadati</taxon>
        <taxon>Spirochaetota</taxon>
        <taxon>Spirochaetia</taxon>
        <taxon>Spirochaetales</taxon>
        <taxon>Borreliaceae</taxon>
        <taxon>Borrelia</taxon>
    </lineage>
</organism>